<dbReference type="SUPFAM" id="SSF47874">
    <property type="entry name" value="Annexin"/>
    <property type="match status" value="1"/>
</dbReference>
<dbReference type="PRINTS" id="PR01814">
    <property type="entry name" value="ANNEXINPLANT"/>
</dbReference>
<dbReference type="OrthoDB" id="37886at2759"/>
<sequence>MASHSSSPECEKACRKIHASWNQLNHLGLALALRTAADRRRIKETYKAMYGEDLVERLRRNHISNPKNEMCNILYMWMLEPAERDAIVARDAFECSVVNHRALIEIYTRRKTNHLFFTKQAYSALCKRNLDQDIIGEQNSPSQRILVALAASHRSHHDDVSQHIAKCDAKRLYDAGKRRMGMVDEPVILEMFSKRSIPQLSLAFSSYKHIYGHDYTNTLKKDCCGEFEDTLRMVVKCIYNPAKYYSKMVDTSMKGPETDNRALTRVVLGSIEVGMEEVKTMYEKGYGKKLKDAICELLPEDDYRDFLVALTNGPISIP</sequence>
<dbReference type="Proteomes" id="UP000515123">
    <property type="component" value="Linkage group 2"/>
</dbReference>
<dbReference type="GO" id="GO:0009408">
    <property type="term" value="P:response to heat"/>
    <property type="evidence" value="ECO:0007669"/>
    <property type="project" value="TreeGrafter"/>
</dbReference>
<keyword evidence="8" id="KW-1185">Reference proteome</keyword>
<dbReference type="GeneID" id="109706941"/>
<keyword evidence="1" id="KW-0479">Metal-binding</keyword>
<evidence type="ECO:0000256" key="3">
    <source>
        <dbReference type="ARBA" id="ARBA00022837"/>
    </source>
</evidence>
<dbReference type="GO" id="GO:0009414">
    <property type="term" value="P:response to water deprivation"/>
    <property type="evidence" value="ECO:0007669"/>
    <property type="project" value="TreeGrafter"/>
</dbReference>
<dbReference type="GO" id="GO:0009651">
    <property type="term" value="P:response to salt stress"/>
    <property type="evidence" value="ECO:0007669"/>
    <property type="project" value="TreeGrafter"/>
</dbReference>
<dbReference type="Gramene" id="Aco001344.1.mrna1">
    <property type="protein sequence ID" value="Aco001344.1.mrna1"/>
    <property type="gene ID" value="Aco001344.1.path1"/>
</dbReference>
<dbReference type="GO" id="GO:0009409">
    <property type="term" value="P:response to cold"/>
    <property type="evidence" value="ECO:0007669"/>
    <property type="project" value="TreeGrafter"/>
</dbReference>
<dbReference type="Pfam" id="PF00191">
    <property type="entry name" value="Annexin"/>
    <property type="match status" value="2"/>
</dbReference>
<dbReference type="FunFam" id="1.10.220.10:FF:000002">
    <property type="entry name" value="Annexin"/>
    <property type="match status" value="1"/>
</dbReference>
<evidence type="ECO:0000313" key="9">
    <source>
        <dbReference type="RefSeq" id="XP_020083552.1"/>
    </source>
</evidence>
<dbReference type="EMBL" id="LSRQ01000111">
    <property type="protein sequence ID" value="OAY85231.1"/>
    <property type="molecule type" value="Genomic_DNA"/>
</dbReference>
<dbReference type="GO" id="GO:0005544">
    <property type="term" value="F:calcium-dependent phospholipid binding"/>
    <property type="evidence" value="ECO:0007669"/>
    <property type="project" value="UniProtKB-KW"/>
</dbReference>
<dbReference type="RefSeq" id="XP_020083552.1">
    <property type="nucleotide sequence ID" value="XM_020227963.1"/>
</dbReference>
<dbReference type="GO" id="GO:0001786">
    <property type="term" value="F:phosphatidylserine binding"/>
    <property type="evidence" value="ECO:0007669"/>
    <property type="project" value="TreeGrafter"/>
</dbReference>
<evidence type="ECO:0000256" key="2">
    <source>
        <dbReference type="ARBA" id="ARBA00022737"/>
    </source>
</evidence>
<proteinExistence type="predicted"/>
<dbReference type="GO" id="GO:0005737">
    <property type="term" value="C:cytoplasm"/>
    <property type="evidence" value="ECO:0007669"/>
    <property type="project" value="TreeGrafter"/>
</dbReference>
<reference evidence="9" key="2">
    <citation type="submission" date="2025-04" db="UniProtKB">
        <authorList>
            <consortium name="RefSeq"/>
        </authorList>
    </citation>
    <scope>IDENTIFICATION</scope>
    <source>
        <tissue evidence="9">Leaf</tissue>
    </source>
</reference>
<keyword evidence="4" id="KW-0041">Annexin</keyword>
<evidence type="ECO:0000256" key="5">
    <source>
        <dbReference type="ARBA" id="ARBA00023302"/>
    </source>
</evidence>
<dbReference type="InterPro" id="IPR009118">
    <property type="entry name" value="AnnexinD_plant"/>
</dbReference>
<dbReference type="Gene3D" id="1.10.220.10">
    <property type="entry name" value="Annexin"/>
    <property type="match status" value="4"/>
</dbReference>
<dbReference type="PRINTS" id="PR00196">
    <property type="entry name" value="ANNEXIN"/>
</dbReference>
<dbReference type="InterPro" id="IPR018502">
    <property type="entry name" value="Annexin_repeat"/>
</dbReference>
<keyword evidence="5" id="KW-0111">Calcium/phospholipid-binding</keyword>
<dbReference type="InterPro" id="IPR037104">
    <property type="entry name" value="Annexin_sf"/>
</dbReference>
<protein>
    <submittedName>
        <fullName evidence="6">Annexin A13</fullName>
    </submittedName>
    <submittedName>
        <fullName evidence="9">Annexin D8-like isoform X1</fullName>
    </submittedName>
</protein>
<organism evidence="6 7">
    <name type="scientific">Ananas comosus</name>
    <name type="common">Pineapple</name>
    <name type="synonym">Ananas ananas</name>
    <dbReference type="NCBI Taxonomy" id="4615"/>
    <lineage>
        <taxon>Eukaryota</taxon>
        <taxon>Viridiplantae</taxon>
        <taxon>Streptophyta</taxon>
        <taxon>Embryophyta</taxon>
        <taxon>Tracheophyta</taxon>
        <taxon>Spermatophyta</taxon>
        <taxon>Magnoliopsida</taxon>
        <taxon>Liliopsida</taxon>
        <taxon>Poales</taxon>
        <taxon>Bromeliaceae</taxon>
        <taxon>Bromelioideae</taxon>
        <taxon>Ananas</taxon>
    </lineage>
</organism>
<reference evidence="6 7" key="1">
    <citation type="journal article" date="2016" name="DNA Res.">
        <title>The draft genome of MD-2 pineapple using hybrid error correction of long reads.</title>
        <authorList>
            <person name="Redwan R.M."/>
            <person name="Saidin A."/>
            <person name="Kumar S.V."/>
        </authorList>
    </citation>
    <scope>NUCLEOTIDE SEQUENCE [LARGE SCALE GENOMIC DNA]</scope>
    <source>
        <strain evidence="7">cv. MD2</strain>
        <tissue evidence="6">Leaf</tissue>
    </source>
</reference>
<dbReference type="STRING" id="4615.A0A199W7L5"/>
<dbReference type="PANTHER" id="PTHR10502">
    <property type="entry name" value="ANNEXIN"/>
    <property type="match status" value="1"/>
</dbReference>
<evidence type="ECO:0000256" key="1">
    <source>
        <dbReference type="ARBA" id="ARBA00022723"/>
    </source>
</evidence>
<name>A0A199W7L5_ANACO</name>
<evidence type="ECO:0000256" key="4">
    <source>
        <dbReference type="ARBA" id="ARBA00023216"/>
    </source>
</evidence>
<gene>
    <name evidence="9" type="primary">LOC109706941</name>
    <name evidence="6" type="ORF">ACMD2_04130</name>
</gene>
<dbReference type="InterPro" id="IPR001464">
    <property type="entry name" value="Annexin"/>
</dbReference>
<dbReference type="Proteomes" id="UP000092600">
    <property type="component" value="Unassembled WGS sequence"/>
</dbReference>
<keyword evidence="2" id="KW-0677">Repeat</keyword>
<evidence type="ECO:0000313" key="7">
    <source>
        <dbReference type="Proteomes" id="UP000092600"/>
    </source>
</evidence>
<evidence type="ECO:0000313" key="8">
    <source>
        <dbReference type="Proteomes" id="UP000515123"/>
    </source>
</evidence>
<dbReference type="PROSITE" id="PS51897">
    <property type="entry name" value="ANNEXIN_2"/>
    <property type="match status" value="1"/>
</dbReference>
<dbReference type="GO" id="GO:0005886">
    <property type="term" value="C:plasma membrane"/>
    <property type="evidence" value="ECO:0007669"/>
    <property type="project" value="TreeGrafter"/>
</dbReference>
<evidence type="ECO:0000313" key="6">
    <source>
        <dbReference type="EMBL" id="OAY85231.1"/>
    </source>
</evidence>
<keyword evidence="3" id="KW-0106">Calcium</keyword>
<dbReference type="GO" id="GO:0005509">
    <property type="term" value="F:calcium ion binding"/>
    <property type="evidence" value="ECO:0007669"/>
    <property type="project" value="InterPro"/>
</dbReference>
<accession>A0A199W7L5</accession>
<dbReference type="AlphaFoldDB" id="A0A199W7L5"/>
<dbReference type="SMART" id="SM00335">
    <property type="entry name" value="ANX"/>
    <property type="match status" value="3"/>
</dbReference>
<dbReference type="PANTHER" id="PTHR10502:SF190">
    <property type="entry name" value="OS09G0453300 PROTEIN"/>
    <property type="match status" value="1"/>
</dbReference>